<evidence type="ECO:0000313" key="4">
    <source>
        <dbReference type="EMBL" id="MCA9757118.1"/>
    </source>
</evidence>
<dbReference type="SUPFAM" id="SSF49265">
    <property type="entry name" value="Fibronectin type III"/>
    <property type="match status" value="1"/>
</dbReference>
<dbReference type="Gene3D" id="2.60.40.1120">
    <property type="entry name" value="Carboxypeptidase-like, regulatory domain"/>
    <property type="match status" value="2"/>
</dbReference>
<feature type="domain" description="Ig-like" evidence="2">
    <location>
        <begin position="72"/>
        <end position="108"/>
    </location>
</feature>
<gene>
    <name evidence="4" type="ORF">KDA27_15040</name>
</gene>
<evidence type="ECO:0000259" key="3">
    <source>
        <dbReference type="PROSITE" id="PS50853"/>
    </source>
</evidence>
<feature type="region of interest" description="Disordered" evidence="1">
    <location>
        <begin position="1"/>
        <end position="37"/>
    </location>
</feature>
<dbReference type="Gene3D" id="2.60.40.10">
    <property type="entry name" value="Immunoglobulins"/>
    <property type="match status" value="2"/>
</dbReference>
<dbReference type="Pfam" id="PF03781">
    <property type="entry name" value="FGE-sulfatase"/>
    <property type="match status" value="1"/>
</dbReference>
<name>A0A956SG93_UNCEI</name>
<dbReference type="InterPro" id="IPR007110">
    <property type="entry name" value="Ig-like_dom"/>
</dbReference>
<dbReference type="InterPro" id="IPR042095">
    <property type="entry name" value="SUMF_sf"/>
</dbReference>
<dbReference type="SUPFAM" id="SSF49452">
    <property type="entry name" value="Starch-binding domain-like"/>
    <property type="match status" value="1"/>
</dbReference>
<evidence type="ECO:0000259" key="2">
    <source>
        <dbReference type="PROSITE" id="PS50835"/>
    </source>
</evidence>
<dbReference type="InterPro" id="IPR003961">
    <property type="entry name" value="FN3_dom"/>
</dbReference>
<dbReference type="Gene3D" id="3.90.1580.10">
    <property type="entry name" value="paralog of FGE (formylglycine-generating enzyme)"/>
    <property type="match status" value="1"/>
</dbReference>
<reference evidence="4" key="1">
    <citation type="submission" date="2020-04" db="EMBL/GenBank/DDBJ databases">
        <authorList>
            <person name="Zhang T."/>
        </authorList>
    </citation>
    <scope>NUCLEOTIDE SEQUENCE</scope>
    <source>
        <strain evidence="4">HKST-UBA02</strain>
    </source>
</reference>
<dbReference type="SUPFAM" id="SSF49464">
    <property type="entry name" value="Carboxypeptidase regulatory domain-like"/>
    <property type="match status" value="1"/>
</dbReference>
<proteinExistence type="predicted"/>
<reference evidence="4" key="2">
    <citation type="journal article" date="2021" name="Microbiome">
        <title>Successional dynamics and alternative stable states in a saline activated sludge microbial community over 9 years.</title>
        <authorList>
            <person name="Wang Y."/>
            <person name="Ye J."/>
            <person name="Ju F."/>
            <person name="Liu L."/>
            <person name="Boyd J.A."/>
            <person name="Deng Y."/>
            <person name="Parks D.H."/>
            <person name="Jiang X."/>
            <person name="Yin X."/>
            <person name="Woodcroft B.J."/>
            <person name="Tyson G.W."/>
            <person name="Hugenholtz P."/>
            <person name="Polz M.F."/>
            <person name="Zhang T."/>
        </authorList>
    </citation>
    <scope>NUCLEOTIDE SEQUENCE</scope>
    <source>
        <strain evidence="4">HKST-UBA02</strain>
    </source>
</reference>
<dbReference type="Proteomes" id="UP000739538">
    <property type="component" value="Unassembled WGS sequence"/>
</dbReference>
<dbReference type="GO" id="GO:0120147">
    <property type="term" value="F:formylglycine-generating oxidase activity"/>
    <property type="evidence" value="ECO:0007669"/>
    <property type="project" value="TreeGrafter"/>
</dbReference>
<organism evidence="4 5">
    <name type="scientific">Eiseniibacteriota bacterium</name>
    <dbReference type="NCBI Taxonomy" id="2212470"/>
    <lineage>
        <taxon>Bacteria</taxon>
        <taxon>Candidatus Eiseniibacteriota</taxon>
    </lineage>
</organism>
<dbReference type="InterPro" id="IPR013783">
    <property type="entry name" value="Ig-like_fold"/>
</dbReference>
<dbReference type="InterPro" id="IPR016187">
    <property type="entry name" value="CTDL_fold"/>
</dbReference>
<feature type="domain" description="Fibronectin type-III" evidence="3">
    <location>
        <begin position="323"/>
        <end position="417"/>
    </location>
</feature>
<dbReference type="SUPFAM" id="SSF56436">
    <property type="entry name" value="C-type lectin-like"/>
    <property type="match status" value="1"/>
</dbReference>
<dbReference type="InterPro" id="IPR013784">
    <property type="entry name" value="Carb-bd-like_fold"/>
</dbReference>
<dbReference type="GO" id="GO:0030246">
    <property type="term" value="F:carbohydrate binding"/>
    <property type="evidence" value="ECO:0007669"/>
    <property type="project" value="InterPro"/>
</dbReference>
<evidence type="ECO:0000313" key="5">
    <source>
        <dbReference type="Proteomes" id="UP000739538"/>
    </source>
</evidence>
<dbReference type="SMART" id="SM00060">
    <property type="entry name" value="FN3"/>
    <property type="match status" value="1"/>
</dbReference>
<dbReference type="InterPro" id="IPR005532">
    <property type="entry name" value="SUMF_dom"/>
</dbReference>
<dbReference type="PROSITE" id="PS50853">
    <property type="entry name" value="FN3"/>
    <property type="match status" value="1"/>
</dbReference>
<dbReference type="AlphaFoldDB" id="A0A956SG93"/>
<dbReference type="CDD" id="cd00063">
    <property type="entry name" value="FN3"/>
    <property type="match status" value="1"/>
</dbReference>
<dbReference type="Pfam" id="PF17963">
    <property type="entry name" value="Big_9"/>
    <property type="match status" value="1"/>
</dbReference>
<dbReference type="InterPro" id="IPR036116">
    <property type="entry name" value="FN3_sf"/>
</dbReference>
<dbReference type="Pfam" id="PF13620">
    <property type="entry name" value="CarboxypepD_reg"/>
    <property type="match status" value="2"/>
</dbReference>
<dbReference type="Pfam" id="PF00041">
    <property type="entry name" value="fn3"/>
    <property type="match status" value="1"/>
</dbReference>
<sequence length="678" mass="72285">MHPQEAQVAGSHNPIPIHPGRSNEPLHSAGPRGATGRSGARIARGIVVLCTLLVMAACGGGDDSPTSVNSAPEILQITLEKLAVAQGEEISISCMAEDPDNDPLTYVWSADVGEFLGDDDVADVDWRAPEAYEGDATITVVVTDGSSESDPRHVTVDVQAESGTLTGTITQTGTSDVLEGVTVAIGQLSAQTSADGTYEIEGIPLGNHDAAAGLAGFVTNTRSIEIKNGPNELNFTLTPEADMGTITGRVTNSRGEPVVGAVCRISSRDLQTETGSDGRYSLGPMPQGPFNLQVTRPGYILFSRSQELSSTEQVLDVALTTAVPGSPTNVVVTRSGTTMTLTWDAPDGDTIDGYHLYWNIDATTTEEVPGGLLGSETTSFTISGTEHHLYRFIVFAIDIEGREGGANGISNAVVLSELSNLVDIPAGQVVMGEWVPGEDAPLTSEHAGNPVSVGAFQIEENEVTNQQFYTFLWEATSSGFASMTSTEVLENGNQLILFGVSKIKLEGNIFKLPEEYQDHPVTGVTWFGAEAYARFYGRRLPTEAEWERAARGSSTTSGTYENSGVGYGTRYPWGNDAPTTTLANYGELIGRTRAVRSLPAGATVHWGAPVYEMAGNVWEWCQDWSGPYTNPHTPPSTGTHRVLRGGSYHDEAQKLATWARFKQDPGVTSVWTGFRCAN</sequence>
<dbReference type="PANTHER" id="PTHR23150">
    <property type="entry name" value="SULFATASE MODIFYING FACTOR 1, 2"/>
    <property type="match status" value="1"/>
</dbReference>
<dbReference type="EMBL" id="JAGQHS010000082">
    <property type="protein sequence ID" value="MCA9757118.1"/>
    <property type="molecule type" value="Genomic_DNA"/>
</dbReference>
<dbReference type="InterPro" id="IPR008969">
    <property type="entry name" value="CarboxyPept-like_regulatory"/>
</dbReference>
<dbReference type="PANTHER" id="PTHR23150:SF19">
    <property type="entry name" value="FORMYLGLYCINE-GENERATING ENZYME"/>
    <property type="match status" value="1"/>
</dbReference>
<dbReference type="PROSITE" id="PS50835">
    <property type="entry name" value="IG_LIKE"/>
    <property type="match status" value="1"/>
</dbReference>
<protein>
    <submittedName>
        <fullName evidence="4">SUMF1/EgtB/PvdO family nonheme iron enzyme</fullName>
    </submittedName>
</protein>
<evidence type="ECO:0000256" key="1">
    <source>
        <dbReference type="SAM" id="MobiDB-lite"/>
    </source>
</evidence>
<dbReference type="InterPro" id="IPR051043">
    <property type="entry name" value="Sulfatase_Mod_Factor_Kinase"/>
</dbReference>
<accession>A0A956SG93</accession>
<comment type="caution">
    <text evidence="4">The sequence shown here is derived from an EMBL/GenBank/DDBJ whole genome shotgun (WGS) entry which is preliminary data.</text>
</comment>